<protein>
    <submittedName>
        <fullName evidence="2">Phosphoserine phosphatase</fullName>
        <ecNumber evidence="2">3.1.3.3</ecNumber>
    </submittedName>
</protein>
<dbReference type="InterPro" id="IPR023214">
    <property type="entry name" value="HAD_sf"/>
</dbReference>
<keyword evidence="2" id="KW-0378">Hydrolase</keyword>
<sequence>MSPPPEQGPGGERPRGLVFFDVDGTLVPGGSSSSYLASHLGHQPALDRAEERYARGELTNQEVCAVDAAGWAGATPAEVDGWLADLPVIPGVEPVLAWCREHHVEPVLASLAWQPVGAFLARRYGFTADGGPRVGMTGSHYDGTVAEAFDEHDKRDGALALAAVRGVPLAHCCAVGDSRSDLPLFRALPTSLALNAGAAAREAASDVLDADDLVAILPWLRRWERGLG</sequence>
<evidence type="ECO:0000313" key="3">
    <source>
        <dbReference type="Proteomes" id="UP000758168"/>
    </source>
</evidence>
<dbReference type="SUPFAM" id="SSF56784">
    <property type="entry name" value="HAD-like"/>
    <property type="match status" value="1"/>
</dbReference>
<dbReference type="InterPro" id="IPR050582">
    <property type="entry name" value="HAD-like_SerB"/>
</dbReference>
<name>A0ABS4Z2X1_9ACTN</name>
<dbReference type="PANTHER" id="PTHR43344">
    <property type="entry name" value="PHOSPHOSERINE PHOSPHATASE"/>
    <property type="match status" value="1"/>
</dbReference>
<dbReference type="Pfam" id="PF12710">
    <property type="entry name" value="HAD"/>
    <property type="match status" value="1"/>
</dbReference>
<accession>A0ABS4Z2X1</accession>
<proteinExistence type="inferred from homology"/>
<dbReference type="GO" id="GO:0016787">
    <property type="term" value="F:hydrolase activity"/>
    <property type="evidence" value="ECO:0007669"/>
    <property type="project" value="UniProtKB-KW"/>
</dbReference>
<dbReference type="InterPro" id="IPR036412">
    <property type="entry name" value="HAD-like_sf"/>
</dbReference>
<comment type="similarity">
    <text evidence="1">Belongs to the HAD-like hydrolase superfamily. SerB family.</text>
</comment>
<organism evidence="2 3">
    <name type="scientific">Microlunatus capsulatus</name>
    <dbReference type="NCBI Taxonomy" id="99117"/>
    <lineage>
        <taxon>Bacteria</taxon>
        <taxon>Bacillati</taxon>
        <taxon>Actinomycetota</taxon>
        <taxon>Actinomycetes</taxon>
        <taxon>Propionibacteriales</taxon>
        <taxon>Propionibacteriaceae</taxon>
        <taxon>Microlunatus</taxon>
    </lineage>
</organism>
<dbReference type="EMBL" id="JAGIOB010000001">
    <property type="protein sequence ID" value="MBP2415397.1"/>
    <property type="molecule type" value="Genomic_DNA"/>
</dbReference>
<keyword evidence="3" id="KW-1185">Reference proteome</keyword>
<evidence type="ECO:0000256" key="1">
    <source>
        <dbReference type="ARBA" id="ARBA00009184"/>
    </source>
</evidence>
<dbReference type="RefSeq" id="WP_210052389.1">
    <property type="nucleotide sequence ID" value="NZ_BAAAMH010000036.1"/>
</dbReference>
<dbReference type="Proteomes" id="UP000758168">
    <property type="component" value="Unassembled WGS sequence"/>
</dbReference>
<comment type="caution">
    <text evidence="2">The sequence shown here is derived from an EMBL/GenBank/DDBJ whole genome shotgun (WGS) entry which is preliminary data.</text>
</comment>
<evidence type="ECO:0000313" key="2">
    <source>
        <dbReference type="EMBL" id="MBP2415397.1"/>
    </source>
</evidence>
<gene>
    <name evidence="2" type="ORF">JOF54_000319</name>
</gene>
<dbReference type="EC" id="3.1.3.3" evidence="2"/>
<dbReference type="Gene3D" id="3.40.50.1000">
    <property type="entry name" value="HAD superfamily/HAD-like"/>
    <property type="match status" value="1"/>
</dbReference>
<reference evidence="2 3" key="1">
    <citation type="submission" date="2021-03" db="EMBL/GenBank/DDBJ databases">
        <title>Sequencing the genomes of 1000 actinobacteria strains.</title>
        <authorList>
            <person name="Klenk H.-P."/>
        </authorList>
    </citation>
    <scope>NUCLEOTIDE SEQUENCE [LARGE SCALE GENOMIC DNA]</scope>
    <source>
        <strain evidence="2 3">DSM 12936</strain>
    </source>
</reference>